<feature type="region of interest" description="Disordered" evidence="1">
    <location>
        <begin position="629"/>
        <end position="667"/>
    </location>
</feature>
<dbReference type="CDD" id="cd00084">
    <property type="entry name" value="HMG-box_SF"/>
    <property type="match status" value="1"/>
</dbReference>
<dbReference type="GeneID" id="36570187"/>
<dbReference type="InParanoid" id="A0A2T3AQ31"/>
<feature type="region of interest" description="Disordered" evidence="1">
    <location>
        <begin position="21"/>
        <end position="61"/>
    </location>
</feature>
<organism evidence="3 4">
    <name type="scientific">Amorphotheca resinae ATCC 22711</name>
    <dbReference type="NCBI Taxonomy" id="857342"/>
    <lineage>
        <taxon>Eukaryota</taxon>
        <taxon>Fungi</taxon>
        <taxon>Dikarya</taxon>
        <taxon>Ascomycota</taxon>
        <taxon>Pezizomycotina</taxon>
        <taxon>Leotiomycetes</taxon>
        <taxon>Helotiales</taxon>
        <taxon>Amorphothecaceae</taxon>
        <taxon>Amorphotheca</taxon>
    </lineage>
</organism>
<feature type="compositionally biased region" description="Low complexity" evidence="1">
    <location>
        <begin position="21"/>
        <end position="36"/>
    </location>
</feature>
<evidence type="ECO:0000313" key="4">
    <source>
        <dbReference type="Proteomes" id="UP000241818"/>
    </source>
</evidence>
<dbReference type="SMART" id="SM00731">
    <property type="entry name" value="SprT"/>
    <property type="match status" value="1"/>
</dbReference>
<dbReference type="InterPro" id="IPR006640">
    <property type="entry name" value="SprT-like_domain"/>
</dbReference>
<evidence type="ECO:0000256" key="1">
    <source>
        <dbReference type="SAM" id="MobiDB-lite"/>
    </source>
</evidence>
<keyword evidence="4" id="KW-1185">Reference proteome</keyword>
<feature type="region of interest" description="Disordered" evidence="1">
    <location>
        <begin position="80"/>
        <end position="187"/>
    </location>
</feature>
<evidence type="ECO:0000313" key="3">
    <source>
        <dbReference type="EMBL" id="PSS07084.1"/>
    </source>
</evidence>
<proteinExistence type="predicted"/>
<gene>
    <name evidence="3" type="ORF">M430DRAFT_129542</name>
</gene>
<feature type="compositionally biased region" description="Basic and acidic residues" evidence="1">
    <location>
        <begin position="37"/>
        <end position="46"/>
    </location>
</feature>
<dbReference type="Pfam" id="PF10263">
    <property type="entry name" value="SprT-like"/>
    <property type="match status" value="1"/>
</dbReference>
<dbReference type="GO" id="GO:0005634">
    <property type="term" value="C:nucleus"/>
    <property type="evidence" value="ECO:0007669"/>
    <property type="project" value="TreeGrafter"/>
</dbReference>
<feature type="compositionally biased region" description="Acidic residues" evidence="1">
    <location>
        <begin position="145"/>
        <end position="162"/>
    </location>
</feature>
<feature type="region of interest" description="Disordered" evidence="1">
    <location>
        <begin position="285"/>
        <end position="321"/>
    </location>
</feature>
<dbReference type="InterPro" id="IPR035240">
    <property type="entry name" value="SprT_Zn_ribbon"/>
</dbReference>
<dbReference type="RefSeq" id="XP_024716740.1">
    <property type="nucleotide sequence ID" value="XM_024862106.1"/>
</dbReference>
<dbReference type="Pfam" id="PF17283">
    <property type="entry name" value="Zn_ribbon_SprT"/>
    <property type="match status" value="1"/>
</dbReference>
<dbReference type="OrthoDB" id="20772at2759"/>
<dbReference type="SUPFAM" id="SSF47095">
    <property type="entry name" value="HMG-box"/>
    <property type="match status" value="1"/>
</dbReference>
<evidence type="ECO:0000259" key="2">
    <source>
        <dbReference type="SMART" id="SM00731"/>
    </source>
</evidence>
<name>A0A2T3AQ31_AMORE</name>
<dbReference type="PANTHER" id="PTHR23099:SF0">
    <property type="entry name" value="GERM CELL NUCLEAR ACIDIC PROTEIN"/>
    <property type="match status" value="1"/>
</dbReference>
<protein>
    <recommendedName>
        <fullName evidence="2">SprT-like domain-containing protein</fullName>
    </recommendedName>
</protein>
<feature type="compositionally biased region" description="Basic and acidic residues" evidence="1">
    <location>
        <begin position="125"/>
        <end position="144"/>
    </location>
</feature>
<feature type="region of interest" description="Disordered" evidence="1">
    <location>
        <begin position="236"/>
        <end position="265"/>
    </location>
</feature>
<dbReference type="InterPro" id="IPR036910">
    <property type="entry name" value="HMG_box_dom_sf"/>
</dbReference>
<feature type="region of interest" description="Disordered" evidence="1">
    <location>
        <begin position="353"/>
        <end position="386"/>
    </location>
</feature>
<dbReference type="Proteomes" id="UP000241818">
    <property type="component" value="Unassembled WGS sequence"/>
</dbReference>
<dbReference type="GO" id="GO:0006950">
    <property type="term" value="P:response to stress"/>
    <property type="evidence" value="ECO:0007669"/>
    <property type="project" value="UniProtKB-ARBA"/>
</dbReference>
<reference evidence="3 4" key="1">
    <citation type="journal article" date="2018" name="New Phytol.">
        <title>Comparative genomics and transcriptomics depict ericoid mycorrhizal fungi as versatile saprotrophs and plant mutualists.</title>
        <authorList>
            <person name="Martino E."/>
            <person name="Morin E."/>
            <person name="Grelet G.A."/>
            <person name="Kuo A."/>
            <person name="Kohler A."/>
            <person name="Daghino S."/>
            <person name="Barry K.W."/>
            <person name="Cichocki N."/>
            <person name="Clum A."/>
            <person name="Dockter R.B."/>
            <person name="Hainaut M."/>
            <person name="Kuo R.C."/>
            <person name="LaButti K."/>
            <person name="Lindahl B.D."/>
            <person name="Lindquist E.A."/>
            <person name="Lipzen A."/>
            <person name="Khouja H.R."/>
            <person name="Magnuson J."/>
            <person name="Murat C."/>
            <person name="Ohm R.A."/>
            <person name="Singer S.W."/>
            <person name="Spatafora J.W."/>
            <person name="Wang M."/>
            <person name="Veneault-Fourrey C."/>
            <person name="Henrissat B."/>
            <person name="Grigoriev I.V."/>
            <person name="Martin F.M."/>
            <person name="Perotto S."/>
        </authorList>
    </citation>
    <scope>NUCLEOTIDE SEQUENCE [LARGE SCALE GENOMIC DNA]</scope>
    <source>
        <strain evidence="3 4">ATCC 22711</strain>
    </source>
</reference>
<accession>A0A2T3AQ31</accession>
<dbReference type="AlphaFoldDB" id="A0A2T3AQ31"/>
<dbReference type="EMBL" id="KZ679019">
    <property type="protein sequence ID" value="PSS07084.1"/>
    <property type="molecule type" value="Genomic_DNA"/>
</dbReference>
<feature type="domain" description="SprT-like" evidence="2">
    <location>
        <begin position="408"/>
        <end position="578"/>
    </location>
</feature>
<dbReference type="PANTHER" id="PTHR23099">
    <property type="entry name" value="TRANSCRIPTIONAL REGULATOR"/>
    <property type="match status" value="1"/>
</dbReference>
<dbReference type="STRING" id="857342.A0A2T3AQ31"/>
<sequence>MARIVEDSEEEFPDLADILKSSKSTSCRKTTSISTTRESRATEAARRSAKLGGESKASNSIREGLAKDVCERKGAQAELLERETKKSKKRVLKPISDNPLLRPIASTDIRTAPSKPSGKVTGSKAGERRRVVVEKRPDPVPHAEWEEEESDFGPEYDGDSDGMSDFVVSDSESLEDDESVVENLPPRSARRLVQGKRLAKSVEEEYGELDLKMGKLKLDVKDSNMKLPAKVPAANEVMSLDERDPGIGRRKNISQDAPKAGQKSEEITDSILELGSVLDDPAILRFSPSQNRLHKLPKEPRLKTPPPSPSHKPAGLVSPKKIQRIPLTPHRPSMDSFWSQEVINDWNDEFSPRKLPTVPPKPLFQDHSSSEGAAPSPRKSPTKQDRIARDAKKAFSQRKHDLAESFLVELDDAITDGQIAKLAAATGGVKIIWSKKLNTTAGRANWKRETIRSHTPGPDGRPAPTYRHHAAIELAEKVIDDEHRLLNVMAHEFCHLANFMISNIKTNPHGKEFKAWASKCSAHFGHRGIEVTTKHSYAIEYKYIWECTNCGILFKRHSKSIDPSRHQCGSCKSKLVQIKPVPRIVGSKISEYQNFVKNNMKKLREENPGSPQKEIMSLVGKKYQEFKASKMTNGMDDGQSFEGISVEEDASSKEGSPEDDGTSSIARKLNFLTLTDS</sequence>